<dbReference type="InterPro" id="IPR001943">
    <property type="entry name" value="UVR_dom"/>
</dbReference>
<dbReference type="PANTHER" id="PTHR38430">
    <property type="entry name" value="PROTEIN-ARGININE KINASE ACTIVATOR PROTEIN"/>
    <property type="match status" value="1"/>
</dbReference>
<dbReference type="PROSITE" id="PS50151">
    <property type="entry name" value="UVR"/>
    <property type="match status" value="1"/>
</dbReference>
<evidence type="ECO:0000313" key="2">
    <source>
        <dbReference type="EMBL" id="MPL68253.1"/>
    </source>
</evidence>
<dbReference type="SUPFAM" id="SSF46600">
    <property type="entry name" value="C-terminal UvrC-binding domain of UvrB"/>
    <property type="match status" value="1"/>
</dbReference>
<dbReference type="Pfam" id="PF02151">
    <property type="entry name" value="UVR"/>
    <property type="match status" value="1"/>
</dbReference>
<feature type="domain" description="UVR" evidence="1">
    <location>
        <begin position="130"/>
        <end position="165"/>
    </location>
</feature>
<keyword evidence="2" id="KW-0808">Transferase</keyword>
<dbReference type="GO" id="GO:0046870">
    <property type="term" value="F:cadmium ion binding"/>
    <property type="evidence" value="ECO:0007669"/>
    <property type="project" value="TreeGrafter"/>
</dbReference>
<evidence type="ECO:0000259" key="1">
    <source>
        <dbReference type="PROSITE" id="PS50151"/>
    </source>
</evidence>
<reference evidence="2" key="1">
    <citation type="submission" date="2019-08" db="EMBL/GenBank/DDBJ databases">
        <authorList>
            <person name="Kucharzyk K."/>
            <person name="Murdoch R.W."/>
            <person name="Higgins S."/>
            <person name="Loffler F."/>
        </authorList>
    </citation>
    <scope>NUCLEOTIDE SEQUENCE</scope>
</reference>
<dbReference type="EMBL" id="VSSQ01000040">
    <property type="protein sequence ID" value="MPL68253.1"/>
    <property type="molecule type" value="Genomic_DNA"/>
</dbReference>
<dbReference type="GO" id="GO:1990170">
    <property type="term" value="P:stress response to cadmium ion"/>
    <property type="evidence" value="ECO:0007669"/>
    <property type="project" value="TreeGrafter"/>
</dbReference>
<dbReference type="GO" id="GO:0016301">
    <property type="term" value="F:kinase activity"/>
    <property type="evidence" value="ECO:0007669"/>
    <property type="project" value="UniProtKB-KW"/>
</dbReference>
<dbReference type="InterPro" id="IPR036876">
    <property type="entry name" value="UVR_dom_sf"/>
</dbReference>
<organism evidence="2">
    <name type="scientific">bioreactor metagenome</name>
    <dbReference type="NCBI Taxonomy" id="1076179"/>
    <lineage>
        <taxon>unclassified sequences</taxon>
        <taxon>metagenomes</taxon>
        <taxon>ecological metagenomes</taxon>
    </lineage>
</organism>
<gene>
    <name evidence="2" type="primary">mcsA_1</name>
    <name evidence="2" type="ORF">SDC9_13974</name>
</gene>
<protein>
    <submittedName>
        <fullName evidence="2">Protein-arginine kinase activator protein</fullName>
    </submittedName>
</protein>
<dbReference type="GO" id="GO:0050897">
    <property type="term" value="F:cobalt ion binding"/>
    <property type="evidence" value="ECO:0007669"/>
    <property type="project" value="TreeGrafter"/>
</dbReference>
<dbReference type="Gene3D" id="4.10.860.10">
    <property type="entry name" value="UVR domain"/>
    <property type="match status" value="1"/>
</dbReference>
<proteinExistence type="predicted"/>
<sequence>MLCDECKKRPACMHITKIVNDQKVEKHLCEQCAQEHGHMNFSFDNNFSVHDFLKGIFKNSPSDGGASQVESACPQCGMTYRDFSRSGKIGCNVCYSTFGERLVPLLRRIHGTSSHTGKVPSRGGGAIVIKQQIKGLRKDLERCVDREEYEQAAKLRDKIRLLEKTMNEDR</sequence>
<dbReference type="GO" id="GO:1990169">
    <property type="term" value="P:stress response to copper ion"/>
    <property type="evidence" value="ECO:0007669"/>
    <property type="project" value="TreeGrafter"/>
</dbReference>
<comment type="caution">
    <text evidence="2">The sequence shown here is derived from an EMBL/GenBank/DDBJ whole genome shotgun (WGS) entry which is preliminary data.</text>
</comment>
<dbReference type="GO" id="GO:0008270">
    <property type="term" value="F:zinc ion binding"/>
    <property type="evidence" value="ECO:0007669"/>
    <property type="project" value="TreeGrafter"/>
</dbReference>
<dbReference type="PANTHER" id="PTHR38430:SF1">
    <property type="entry name" value="PROTEIN-ARGININE KINASE ACTIVATOR PROTEIN"/>
    <property type="match status" value="1"/>
</dbReference>
<dbReference type="AlphaFoldDB" id="A0A644TMT8"/>
<dbReference type="PIRSF" id="PIRSF015034">
    <property type="entry name" value="YacH"/>
    <property type="match status" value="1"/>
</dbReference>
<dbReference type="GO" id="GO:0005507">
    <property type="term" value="F:copper ion binding"/>
    <property type="evidence" value="ECO:0007669"/>
    <property type="project" value="TreeGrafter"/>
</dbReference>
<name>A0A644TMT8_9ZZZZ</name>
<accession>A0A644TMT8</accession>
<keyword evidence="2" id="KW-0418">Kinase</keyword>
<dbReference type="InterPro" id="IPR025542">
    <property type="entry name" value="YacH"/>
</dbReference>